<dbReference type="EMBL" id="MLAW01000020">
    <property type="protein sequence ID" value="OJJ25195.1"/>
    <property type="molecule type" value="Genomic_DNA"/>
</dbReference>
<dbReference type="InterPro" id="IPR043472">
    <property type="entry name" value="Macro_dom-like"/>
</dbReference>
<accession>A0A1L9QR68</accession>
<feature type="region of interest" description="Disordered" evidence="1">
    <location>
        <begin position="393"/>
        <end position="413"/>
    </location>
</feature>
<dbReference type="Pfam" id="PF00092">
    <property type="entry name" value="VWA"/>
    <property type="match status" value="1"/>
</dbReference>
<name>A0A1L9QR68_9CYAN</name>
<dbReference type="CDD" id="cd02908">
    <property type="entry name" value="Macro_OAADPr_deacetylase"/>
    <property type="match status" value="1"/>
</dbReference>
<dbReference type="SUPFAM" id="SSF52949">
    <property type="entry name" value="Macro domain-like"/>
    <property type="match status" value="1"/>
</dbReference>
<dbReference type="SUPFAM" id="SSF53300">
    <property type="entry name" value="vWA-like"/>
    <property type="match status" value="1"/>
</dbReference>
<dbReference type="Gene3D" id="3.40.50.410">
    <property type="entry name" value="von Willebrand factor, type A domain"/>
    <property type="match status" value="1"/>
</dbReference>
<dbReference type="InterPro" id="IPR002035">
    <property type="entry name" value="VWF_A"/>
</dbReference>
<proteinExistence type="predicted"/>
<evidence type="ECO:0000259" key="2">
    <source>
        <dbReference type="PROSITE" id="PS50234"/>
    </source>
</evidence>
<dbReference type="Gene3D" id="3.40.220.10">
    <property type="entry name" value="Leucine Aminopeptidase, subunit E, domain 1"/>
    <property type="match status" value="1"/>
</dbReference>
<dbReference type="PROSITE" id="PS51154">
    <property type="entry name" value="MACRO"/>
    <property type="match status" value="1"/>
</dbReference>
<evidence type="ECO:0000313" key="4">
    <source>
        <dbReference type="EMBL" id="OJJ25195.1"/>
    </source>
</evidence>
<sequence length="602" mass="66043">MQPAIEFIPLRAALCTEIPTTLDVLIRLTPPAPQVTSERPPINLSLVLDRSGSMADRNKITFTKQAAAYAVNQLQSSDRVSVVTFQSHINTPVRSQLVQNKRYILQQIEQINVGGGTALHAGWIEGGVQVSQHLKPNSLNRVILLSDGIANVGETNPDVISTDVHGLAQRGVSTTTMGVGDDYNESLLEAIAASGDGNYYYIESPEQLPDIFAMELQGLMATLGKNVTLSFTLPSQVQLLDIFNDFATLPNGQYQLPNLIAGNPFTLALRLKVPAQTLPSILTLHLSWDDIETSTRQQIDQSLSLPWVNRQSLNEFPFNPEVQQEVAALLAARAKNEAAEQARLGQYDLAEQTIAKGMELIQAAPASTAMNQESESLQSLSTNLKRREYEQFQKRSHFESHSRSRAWGQSHYEEYQQERQKRVGTSGQGAKPWQQIQGRIKVVKGDITQIAVDAIVNATNPLMTGTFGVDSAIHRAAGAELRQACNALVTCDVGEAKITPAFNLPAQVIIHTVGPGWQNGRAQEEELLTNCYRNSLNLVVQKGLKTVSFPSIATGALGCPPDWAASIALRTISQVLQQQSSIEQVIIVCWDDRNYQCYQAIL</sequence>
<gene>
    <name evidence="4" type="ORF">BI308_12665</name>
</gene>
<dbReference type="Proteomes" id="UP000183940">
    <property type="component" value="Unassembled WGS sequence"/>
</dbReference>
<evidence type="ECO:0000313" key="5">
    <source>
        <dbReference type="Proteomes" id="UP000183940"/>
    </source>
</evidence>
<dbReference type="InterPro" id="IPR036465">
    <property type="entry name" value="vWFA_dom_sf"/>
</dbReference>
<evidence type="ECO:0000256" key="1">
    <source>
        <dbReference type="SAM" id="MobiDB-lite"/>
    </source>
</evidence>
<dbReference type="SMART" id="SM00506">
    <property type="entry name" value="A1pp"/>
    <property type="match status" value="1"/>
</dbReference>
<dbReference type="InterPro" id="IPR002589">
    <property type="entry name" value="Macro_dom"/>
</dbReference>
<keyword evidence="5" id="KW-1185">Reference proteome</keyword>
<feature type="domain" description="VWFA" evidence="2">
    <location>
        <begin position="43"/>
        <end position="216"/>
    </location>
</feature>
<dbReference type="AlphaFoldDB" id="A0A1L9QR68"/>
<feature type="domain" description="Macro" evidence="3">
    <location>
        <begin position="427"/>
        <end position="602"/>
    </location>
</feature>
<dbReference type="PANTHER" id="PTHR11106">
    <property type="entry name" value="GANGLIOSIDE INDUCED DIFFERENTIATION ASSOCIATED PROTEIN 2-RELATED"/>
    <property type="match status" value="1"/>
</dbReference>
<comment type="caution">
    <text evidence="4">The sequence shown here is derived from an EMBL/GenBank/DDBJ whole genome shotgun (WGS) entry which is preliminary data.</text>
</comment>
<feature type="compositionally biased region" description="Basic and acidic residues" evidence="1">
    <location>
        <begin position="393"/>
        <end position="402"/>
    </location>
</feature>
<reference evidence="4" key="1">
    <citation type="submission" date="2016-10" db="EMBL/GenBank/DDBJ databases">
        <title>CRISPR-Cas defence system in Roseofilum reptotaenium: evidence of a bacteriophage-cyanobacterium arms race in the coral black band disease.</title>
        <authorList>
            <person name="Buerger P."/>
            <person name="Wood-Charlson E.M."/>
            <person name="Weynberg K.D."/>
            <person name="Willis B."/>
            <person name="Van Oppen M.J."/>
        </authorList>
    </citation>
    <scope>NUCLEOTIDE SEQUENCE [LARGE SCALE GENOMIC DNA]</scope>
    <source>
        <strain evidence="4">AO1-A</strain>
    </source>
</reference>
<organism evidence="4 5">
    <name type="scientific">Roseofilum reptotaenium AO1-A</name>
    <dbReference type="NCBI Taxonomy" id="1925591"/>
    <lineage>
        <taxon>Bacteria</taxon>
        <taxon>Bacillati</taxon>
        <taxon>Cyanobacteriota</taxon>
        <taxon>Cyanophyceae</taxon>
        <taxon>Desertifilales</taxon>
        <taxon>Desertifilaceae</taxon>
        <taxon>Roseofilum</taxon>
    </lineage>
</organism>
<evidence type="ECO:0000259" key="3">
    <source>
        <dbReference type="PROSITE" id="PS51154"/>
    </source>
</evidence>
<dbReference type="PANTHER" id="PTHR11106:SF27">
    <property type="entry name" value="MACRO DOMAIN-CONTAINING PROTEIN"/>
    <property type="match status" value="1"/>
</dbReference>
<dbReference type="SMART" id="SM00327">
    <property type="entry name" value="VWA"/>
    <property type="match status" value="1"/>
</dbReference>
<dbReference type="PROSITE" id="PS50234">
    <property type="entry name" value="VWFA"/>
    <property type="match status" value="1"/>
</dbReference>
<dbReference type="Pfam" id="PF01661">
    <property type="entry name" value="Macro"/>
    <property type="match status" value="1"/>
</dbReference>
<protein>
    <recommendedName>
        <fullName evidence="6">Appr-1-p processing protein</fullName>
    </recommendedName>
</protein>
<evidence type="ECO:0008006" key="6">
    <source>
        <dbReference type="Google" id="ProtNLM"/>
    </source>
</evidence>